<organism evidence="9 10">
    <name type="scientific">Flavobacterium arsenatis</name>
    <dbReference type="NCBI Taxonomy" id="1484332"/>
    <lineage>
        <taxon>Bacteria</taxon>
        <taxon>Pseudomonadati</taxon>
        <taxon>Bacteroidota</taxon>
        <taxon>Flavobacteriia</taxon>
        <taxon>Flavobacteriales</taxon>
        <taxon>Flavobacteriaceae</taxon>
        <taxon>Flavobacterium</taxon>
    </lineage>
</organism>
<name>A0ABU1TUT8_9FLAO</name>
<feature type="domain" description="PAC" evidence="8">
    <location>
        <begin position="241"/>
        <end position="293"/>
    </location>
</feature>
<dbReference type="InterPro" id="IPR036890">
    <property type="entry name" value="HATPase_C_sf"/>
</dbReference>
<dbReference type="SMART" id="SM00091">
    <property type="entry name" value="PAS"/>
    <property type="match status" value="2"/>
</dbReference>
<evidence type="ECO:0000313" key="10">
    <source>
        <dbReference type="Proteomes" id="UP001255185"/>
    </source>
</evidence>
<dbReference type="PANTHER" id="PTHR43304:SF1">
    <property type="entry name" value="PAC DOMAIN-CONTAINING PROTEIN"/>
    <property type="match status" value="1"/>
</dbReference>
<evidence type="ECO:0000256" key="4">
    <source>
        <dbReference type="ARBA" id="ARBA00022679"/>
    </source>
</evidence>
<dbReference type="PROSITE" id="PS50109">
    <property type="entry name" value="HIS_KIN"/>
    <property type="match status" value="1"/>
</dbReference>
<dbReference type="InterPro" id="IPR003661">
    <property type="entry name" value="HisK_dim/P_dom"/>
</dbReference>
<feature type="domain" description="PAS" evidence="7">
    <location>
        <begin position="166"/>
        <end position="224"/>
    </location>
</feature>
<dbReference type="PANTHER" id="PTHR43304">
    <property type="entry name" value="PHYTOCHROME-LIKE PROTEIN CPH1"/>
    <property type="match status" value="1"/>
</dbReference>
<keyword evidence="3" id="KW-0597">Phosphoprotein</keyword>
<keyword evidence="5" id="KW-0418">Kinase</keyword>
<dbReference type="SMART" id="SM00388">
    <property type="entry name" value="HisKA"/>
    <property type="match status" value="1"/>
</dbReference>
<dbReference type="InterPro" id="IPR004358">
    <property type="entry name" value="Sig_transdc_His_kin-like_C"/>
</dbReference>
<dbReference type="Pfam" id="PF13426">
    <property type="entry name" value="PAS_9"/>
    <property type="match status" value="2"/>
</dbReference>
<dbReference type="SUPFAM" id="SSF55874">
    <property type="entry name" value="ATPase domain of HSP90 chaperone/DNA topoisomerase II/histidine kinase"/>
    <property type="match status" value="1"/>
</dbReference>
<feature type="domain" description="Histidine kinase" evidence="6">
    <location>
        <begin position="311"/>
        <end position="531"/>
    </location>
</feature>
<dbReference type="InterPro" id="IPR000014">
    <property type="entry name" value="PAS"/>
</dbReference>
<reference evidence="9 10" key="1">
    <citation type="submission" date="2023-07" db="EMBL/GenBank/DDBJ databases">
        <title>Sorghum-associated microbial communities from plants grown in Nebraska, USA.</title>
        <authorList>
            <person name="Schachtman D."/>
        </authorList>
    </citation>
    <scope>NUCLEOTIDE SEQUENCE [LARGE SCALE GENOMIC DNA]</scope>
    <source>
        <strain evidence="9 10">3773</strain>
    </source>
</reference>
<evidence type="ECO:0000259" key="7">
    <source>
        <dbReference type="PROSITE" id="PS50112"/>
    </source>
</evidence>
<dbReference type="PROSITE" id="PS50113">
    <property type="entry name" value="PAC"/>
    <property type="match status" value="2"/>
</dbReference>
<dbReference type="SUPFAM" id="SSF47384">
    <property type="entry name" value="Homodimeric domain of signal transducing histidine kinase"/>
    <property type="match status" value="1"/>
</dbReference>
<dbReference type="PRINTS" id="PR00344">
    <property type="entry name" value="BCTRLSENSOR"/>
</dbReference>
<dbReference type="InterPro" id="IPR035965">
    <property type="entry name" value="PAS-like_dom_sf"/>
</dbReference>
<dbReference type="RefSeq" id="WP_310028916.1">
    <property type="nucleotide sequence ID" value="NZ_JAVDVI010000027.1"/>
</dbReference>
<dbReference type="SUPFAM" id="SSF55785">
    <property type="entry name" value="PYP-like sensor domain (PAS domain)"/>
    <property type="match status" value="2"/>
</dbReference>
<evidence type="ECO:0000259" key="8">
    <source>
        <dbReference type="PROSITE" id="PS50113"/>
    </source>
</evidence>
<dbReference type="CDD" id="cd00130">
    <property type="entry name" value="PAS"/>
    <property type="match status" value="2"/>
</dbReference>
<dbReference type="InterPro" id="IPR000700">
    <property type="entry name" value="PAS-assoc_C"/>
</dbReference>
<protein>
    <recommendedName>
        <fullName evidence="2">histidine kinase</fullName>
        <ecNumber evidence="2">2.7.13.3</ecNumber>
    </recommendedName>
</protein>
<dbReference type="NCBIfam" id="TIGR00229">
    <property type="entry name" value="sensory_box"/>
    <property type="match status" value="2"/>
</dbReference>
<dbReference type="InterPro" id="IPR003594">
    <property type="entry name" value="HATPase_dom"/>
</dbReference>
<evidence type="ECO:0000256" key="3">
    <source>
        <dbReference type="ARBA" id="ARBA00022553"/>
    </source>
</evidence>
<sequence length="531" mass="60799">MESKGNTLVSPFMKEEITTDGFFNGRNLFEDMPAALYTCDAEGKITFFNQAAADLWGRTPEIGKDSWCGSWKIFDTSGFPVNHDQCPMAATLKERRKIENQEMVIERPDGKRIYVLPHPKPLFDAKGNMTGAINMLVDITYIKVKENQEMASSKTETPKNLTLMDSEERYHKMIDEIQDYAILLLNKDGYILNWNQGAEKIKGYLEEEILGKNFRVFYLPEDQEAQLPERLISEASTKGKATHEGWRVRKDGTKFWGYVVITTLHDDYKNVIGFSKVTRDLTERKKAEDQLRYYAQNIESQNKQLEQYAYIASHDLQEPLRKIRVFAGILEENIENHTIVKTNIDKINTAASRMSALITDILKYSQLSQLDKLFQPTNLNEVLNSVKEDFDLIMEEKGVLIESSQLPVLNGIPMQLHQLFANLISNAIKFSRENPVIKISYRKISNEKVAECPDLPFENTYHQISFTDNGIGFEQQYADQAFKLFHRLHEKTSGTGIGLALCKKIIENHKGYICVHSEPGKGATFTVFFPV</sequence>
<dbReference type="CDD" id="cd00082">
    <property type="entry name" value="HisKA"/>
    <property type="match status" value="1"/>
</dbReference>
<dbReference type="Pfam" id="PF00512">
    <property type="entry name" value="HisKA"/>
    <property type="match status" value="1"/>
</dbReference>
<dbReference type="InterPro" id="IPR036097">
    <property type="entry name" value="HisK_dim/P_sf"/>
</dbReference>
<feature type="domain" description="PAS" evidence="7">
    <location>
        <begin position="26"/>
        <end position="61"/>
    </location>
</feature>
<dbReference type="EMBL" id="JAVDVI010000027">
    <property type="protein sequence ID" value="MDR6969643.1"/>
    <property type="molecule type" value="Genomic_DNA"/>
</dbReference>
<evidence type="ECO:0000256" key="5">
    <source>
        <dbReference type="ARBA" id="ARBA00022777"/>
    </source>
</evidence>
<dbReference type="Gene3D" id="3.30.450.20">
    <property type="entry name" value="PAS domain"/>
    <property type="match status" value="2"/>
</dbReference>
<dbReference type="InterPro" id="IPR052162">
    <property type="entry name" value="Sensor_kinase/Photoreceptor"/>
</dbReference>
<dbReference type="EC" id="2.7.13.3" evidence="2"/>
<proteinExistence type="predicted"/>
<dbReference type="Gene3D" id="1.10.287.130">
    <property type="match status" value="1"/>
</dbReference>
<evidence type="ECO:0000256" key="2">
    <source>
        <dbReference type="ARBA" id="ARBA00012438"/>
    </source>
</evidence>
<evidence type="ECO:0000313" key="9">
    <source>
        <dbReference type="EMBL" id="MDR6969643.1"/>
    </source>
</evidence>
<dbReference type="Pfam" id="PF02518">
    <property type="entry name" value="HATPase_c"/>
    <property type="match status" value="1"/>
</dbReference>
<accession>A0ABU1TUT8</accession>
<keyword evidence="10" id="KW-1185">Reference proteome</keyword>
<dbReference type="InterPro" id="IPR001610">
    <property type="entry name" value="PAC"/>
</dbReference>
<comment type="caution">
    <text evidence="9">The sequence shown here is derived from an EMBL/GenBank/DDBJ whole genome shotgun (WGS) entry which is preliminary data.</text>
</comment>
<gene>
    <name evidence="9" type="ORF">J2X31_003676</name>
</gene>
<comment type="catalytic activity">
    <reaction evidence="1">
        <text>ATP + protein L-histidine = ADP + protein N-phospho-L-histidine.</text>
        <dbReference type="EC" id="2.7.13.3"/>
    </reaction>
</comment>
<dbReference type="PROSITE" id="PS50112">
    <property type="entry name" value="PAS"/>
    <property type="match status" value="2"/>
</dbReference>
<dbReference type="SMART" id="SM00086">
    <property type="entry name" value="PAC"/>
    <property type="match status" value="2"/>
</dbReference>
<evidence type="ECO:0000256" key="1">
    <source>
        <dbReference type="ARBA" id="ARBA00000085"/>
    </source>
</evidence>
<dbReference type="InterPro" id="IPR005467">
    <property type="entry name" value="His_kinase_dom"/>
</dbReference>
<feature type="domain" description="PAC" evidence="8">
    <location>
        <begin position="99"/>
        <end position="151"/>
    </location>
</feature>
<dbReference type="Proteomes" id="UP001255185">
    <property type="component" value="Unassembled WGS sequence"/>
</dbReference>
<evidence type="ECO:0000259" key="6">
    <source>
        <dbReference type="PROSITE" id="PS50109"/>
    </source>
</evidence>
<keyword evidence="4" id="KW-0808">Transferase</keyword>
<dbReference type="SMART" id="SM00387">
    <property type="entry name" value="HATPase_c"/>
    <property type="match status" value="1"/>
</dbReference>
<dbReference type="Gene3D" id="3.30.565.10">
    <property type="entry name" value="Histidine kinase-like ATPase, C-terminal domain"/>
    <property type="match status" value="1"/>
</dbReference>